<protein>
    <submittedName>
        <fullName evidence="1">MarR family transcriptional regulator</fullName>
    </submittedName>
</protein>
<reference evidence="1 2" key="1">
    <citation type="journal article" date="2016" name="Front. Microbiol.">
        <title>Genomic Resource of Rice Seed Associated Bacteria.</title>
        <authorList>
            <person name="Midha S."/>
            <person name="Bansal K."/>
            <person name="Sharma S."/>
            <person name="Kumar N."/>
            <person name="Patil P.P."/>
            <person name="Chaudhry V."/>
            <person name="Patil P.B."/>
        </authorList>
    </citation>
    <scope>NUCLEOTIDE SEQUENCE [LARGE SCALE GENOMIC DNA]</scope>
    <source>
        <strain evidence="1 2">NS115</strain>
    </source>
</reference>
<accession>A0ACC4ZP51</accession>
<name>A0ACC4ZP51_9BACL</name>
<dbReference type="EMBL" id="LDRX01000307">
    <property type="protein sequence ID" value="KTS69894.1"/>
    <property type="molecule type" value="Genomic_DNA"/>
</dbReference>
<dbReference type="Proteomes" id="UP000074866">
    <property type="component" value="Unassembled WGS sequence"/>
</dbReference>
<keyword evidence="2" id="KW-1185">Reference proteome</keyword>
<feature type="non-terminal residue" evidence="1">
    <location>
        <position position="111"/>
    </location>
</feature>
<evidence type="ECO:0000313" key="1">
    <source>
        <dbReference type="EMBL" id="KTS69894.1"/>
    </source>
</evidence>
<comment type="caution">
    <text evidence="1">The sequence shown here is derived from an EMBL/GenBank/DDBJ whole genome shotgun (WGS) entry which is preliminary data.</text>
</comment>
<organism evidence="1 2">
    <name type="scientific">Paenibacillus jamilae</name>
    <dbReference type="NCBI Taxonomy" id="114136"/>
    <lineage>
        <taxon>Bacteria</taxon>
        <taxon>Bacillati</taxon>
        <taxon>Bacillota</taxon>
        <taxon>Bacilli</taxon>
        <taxon>Bacillales</taxon>
        <taxon>Paenibacillaceae</taxon>
        <taxon>Paenibacillus</taxon>
    </lineage>
</organism>
<proteinExistence type="predicted"/>
<sequence length="111" mass="12480">MSVTRKDSTRQRAIEHLDIIKRFTLEISSINSHLDRVRQLWGKALGGSGPQWMILMAISDLDKDVGVPINVVSKLLHVDPSFVTTQSKLLEQEELVRRAPPPADARVVRLS</sequence>
<evidence type="ECO:0000313" key="2">
    <source>
        <dbReference type="Proteomes" id="UP000074866"/>
    </source>
</evidence>
<gene>
    <name evidence="1" type="ORF">NS115_24955</name>
</gene>